<dbReference type="Pfam" id="PF09669">
    <property type="entry name" value="Phage_pRha"/>
    <property type="match status" value="1"/>
</dbReference>
<accession>A0A1H1JS44</accession>
<sequence>MNNITNSAAPTMSSREIAELVESRHDKVKQSIERLAERGVIQLPPMGEVKNHLGQTVAEYRICKRDSYVIVAQLSPEFTARLVDRWQELENSVAVPAVAASKLAGAIAIAECFTRLLKPSASCQMAMLAHIAKDYGIEPTFLPAYAIDAAPDATGGSSMLTKPLTELLIEHGIKIRPRTYNPLLADAGFLAERTRKSTSSHAIDGIKKFWVVTDEGLRFGKNVTHPNCPRETQPHWYVERFAEMHSIVSARLQGGGE</sequence>
<gene>
    <name evidence="1" type="ORF">SAMN05445850_5548</name>
</gene>
<dbReference type="InterPro" id="IPR014054">
    <property type="entry name" value="Phage_regulatory_Rha"/>
</dbReference>
<keyword evidence="2" id="KW-1185">Reference proteome</keyword>
<dbReference type="Proteomes" id="UP000199365">
    <property type="component" value="Unassembled WGS sequence"/>
</dbReference>
<dbReference type="AlphaFoldDB" id="A0A1H1JS44"/>
<name>A0A1H1JS44_9BURK</name>
<dbReference type="EMBL" id="FNKX01000002">
    <property type="protein sequence ID" value="SDR52806.1"/>
    <property type="molecule type" value="Genomic_DNA"/>
</dbReference>
<evidence type="ECO:0000313" key="2">
    <source>
        <dbReference type="Proteomes" id="UP000199365"/>
    </source>
</evidence>
<organism evidence="1 2">
    <name type="scientific">Paraburkholderia tuberum</name>
    <dbReference type="NCBI Taxonomy" id="157910"/>
    <lineage>
        <taxon>Bacteria</taxon>
        <taxon>Pseudomonadati</taxon>
        <taxon>Pseudomonadota</taxon>
        <taxon>Betaproteobacteria</taxon>
        <taxon>Burkholderiales</taxon>
        <taxon>Burkholderiaceae</taxon>
        <taxon>Paraburkholderia</taxon>
    </lineage>
</organism>
<proteinExistence type="predicted"/>
<dbReference type="RefSeq" id="WP_244144852.1">
    <property type="nucleotide sequence ID" value="NZ_FNKX01000002.1"/>
</dbReference>
<dbReference type="STRING" id="157910.SAMN05445850_5548"/>
<protein>
    <submittedName>
        <fullName evidence="1">Phage regulatory protein Rha (Phage_pRha)</fullName>
    </submittedName>
</protein>
<evidence type="ECO:0000313" key="1">
    <source>
        <dbReference type="EMBL" id="SDR52806.1"/>
    </source>
</evidence>
<reference evidence="2" key="1">
    <citation type="submission" date="2016-10" db="EMBL/GenBank/DDBJ databases">
        <authorList>
            <person name="Varghese N."/>
            <person name="Submissions S."/>
        </authorList>
    </citation>
    <scope>NUCLEOTIDE SEQUENCE [LARGE SCALE GENOMIC DNA]</scope>
    <source>
        <strain evidence="2">DUS833</strain>
    </source>
</reference>